<dbReference type="Proteomes" id="UP000267164">
    <property type="component" value="Chromosome"/>
</dbReference>
<evidence type="ECO:0000313" key="2">
    <source>
        <dbReference type="Proteomes" id="UP000267164"/>
    </source>
</evidence>
<keyword evidence="2" id="KW-1185">Reference proteome</keyword>
<dbReference type="OrthoDB" id="4551792at2"/>
<evidence type="ECO:0000313" key="1">
    <source>
        <dbReference type="EMBL" id="AYF75849.1"/>
    </source>
</evidence>
<name>A0A386ZH14_9NOCA</name>
<reference evidence="1 2" key="1">
    <citation type="submission" date="2018-09" db="EMBL/GenBank/DDBJ databases">
        <title>Nocardia yunnanensis sp. nov., an actinomycete isolated from a soil sample.</title>
        <authorList>
            <person name="Zhang J."/>
        </authorList>
    </citation>
    <scope>NUCLEOTIDE SEQUENCE [LARGE SCALE GENOMIC DNA]</scope>
    <source>
        <strain evidence="1 2">CFHS0054</strain>
    </source>
</reference>
<sequence>MHDSHVDRYLDGSGRELQARSGQLELRLPARFDQLQMLRALTETIMLSADFTIDQVIDMRVALDEVATAMMLCAVPDASVELVFRYDPAQIEIRISSMLETDGAFDGNSFGRDFLETLTDSMRSSSGAFDPVRNGYPVTVHLQRLRSEDDDR</sequence>
<dbReference type="AlphaFoldDB" id="A0A386ZH14"/>
<dbReference type="EMBL" id="CP032568">
    <property type="protein sequence ID" value="AYF75849.1"/>
    <property type="molecule type" value="Genomic_DNA"/>
</dbReference>
<gene>
    <name evidence="1" type="ORF">D7D52_20630</name>
</gene>
<dbReference type="KEGG" id="nyu:D7D52_20630"/>
<accession>A0A386ZH14</accession>
<proteinExistence type="predicted"/>
<organism evidence="1 2">
    <name type="scientific">Nocardia yunnanensis</name>
    <dbReference type="NCBI Taxonomy" id="2382165"/>
    <lineage>
        <taxon>Bacteria</taxon>
        <taxon>Bacillati</taxon>
        <taxon>Actinomycetota</taxon>
        <taxon>Actinomycetes</taxon>
        <taxon>Mycobacteriales</taxon>
        <taxon>Nocardiaceae</taxon>
        <taxon>Nocardia</taxon>
    </lineage>
</organism>
<protein>
    <submittedName>
        <fullName evidence="1">Anti-sigma factor</fullName>
    </submittedName>
</protein>